<keyword evidence="2" id="KW-1185">Reference proteome</keyword>
<evidence type="ECO:0000313" key="2">
    <source>
        <dbReference type="Proteomes" id="UP000466445"/>
    </source>
</evidence>
<dbReference type="RefSeq" id="WP_179964977.1">
    <property type="nucleotide sequence ID" value="NZ_AP022595.1"/>
</dbReference>
<accession>A0A7I7SNZ4</accession>
<dbReference type="Proteomes" id="UP000466445">
    <property type="component" value="Chromosome"/>
</dbReference>
<name>A0A7I7SNZ4_9MYCO</name>
<reference evidence="1 2" key="1">
    <citation type="journal article" date="2019" name="Emerg. Microbes Infect.">
        <title>Comprehensive subspecies identification of 175 nontuberculous mycobacteria species based on 7547 genomic profiles.</title>
        <authorList>
            <person name="Matsumoto Y."/>
            <person name="Kinjo T."/>
            <person name="Motooka D."/>
            <person name="Nabeya D."/>
            <person name="Jung N."/>
            <person name="Uechi K."/>
            <person name="Horii T."/>
            <person name="Iida T."/>
            <person name="Fujita J."/>
            <person name="Nakamura S."/>
        </authorList>
    </citation>
    <scope>NUCLEOTIDE SEQUENCE [LARGE SCALE GENOMIC DNA]</scope>
    <source>
        <strain evidence="1 2">JCM 30395</strain>
    </source>
</reference>
<gene>
    <name evidence="1" type="ORF">MSAR_08910</name>
</gene>
<proteinExistence type="predicted"/>
<evidence type="ECO:0000313" key="1">
    <source>
        <dbReference type="EMBL" id="BBY57755.1"/>
    </source>
</evidence>
<sequence>MARGEALGAIVLGMTNVPEMGIGGGWCEHEWRAYGYAFPSAGVRLANVNAIIGTSAAST</sequence>
<protein>
    <submittedName>
        <fullName evidence="1">Uncharacterized protein</fullName>
    </submittedName>
</protein>
<organism evidence="1 2">
    <name type="scientific">Mycolicibacterium sarraceniae</name>
    <dbReference type="NCBI Taxonomy" id="1534348"/>
    <lineage>
        <taxon>Bacteria</taxon>
        <taxon>Bacillati</taxon>
        <taxon>Actinomycetota</taxon>
        <taxon>Actinomycetes</taxon>
        <taxon>Mycobacteriales</taxon>
        <taxon>Mycobacteriaceae</taxon>
        <taxon>Mycolicibacterium</taxon>
    </lineage>
</organism>
<dbReference type="EMBL" id="AP022595">
    <property type="protein sequence ID" value="BBY57755.1"/>
    <property type="molecule type" value="Genomic_DNA"/>
</dbReference>
<dbReference type="AlphaFoldDB" id="A0A7I7SNZ4"/>
<dbReference type="KEGG" id="msar:MSAR_08910"/>